<evidence type="ECO:0000313" key="9">
    <source>
        <dbReference type="Proteomes" id="UP000007113"/>
    </source>
</evidence>
<evidence type="ECO:0000256" key="2">
    <source>
        <dbReference type="ARBA" id="ARBA00022448"/>
    </source>
</evidence>
<keyword evidence="8" id="KW-0675">Receptor</keyword>
<dbReference type="SUPFAM" id="SSF49464">
    <property type="entry name" value="Carboxypeptidase regulatory domain-like"/>
    <property type="match status" value="1"/>
</dbReference>
<dbReference type="GO" id="GO:0015344">
    <property type="term" value="F:siderophore uptake transmembrane transporter activity"/>
    <property type="evidence" value="ECO:0007669"/>
    <property type="project" value="TreeGrafter"/>
</dbReference>
<keyword evidence="9" id="KW-1185">Reference proteome</keyword>
<dbReference type="OrthoDB" id="97893at2"/>
<gene>
    <name evidence="8" type="ordered locus">AciX8_4633</name>
</gene>
<dbReference type="Proteomes" id="UP000007113">
    <property type="component" value="Chromosome"/>
</dbReference>
<accession>G8NWL6</accession>
<dbReference type="InterPro" id="IPR008969">
    <property type="entry name" value="CarboxyPept-like_regulatory"/>
</dbReference>
<dbReference type="Gene3D" id="2.40.170.20">
    <property type="entry name" value="TonB-dependent receptor, beta-barrel domain"/>
    <property type="match status" value="1"/>
</dbReference>
<evidence type="ECO:0000256" key="3">
    <source>
        <dbReference type="ARBA" id="ARBA00022452"/>
    </source>
</evidence>
<evidence type="ECO:0000256" key="6">
    <source>
        <dbReference type="ARBA" id="ARBA00023237"/>
    </source>
</evidence>
<protein>
    <submittedName>
        <fullName evidence="8">TonB-dependent receptor plug</fullName>
    </submittedName>
</protein>
<evidence type="ECO:0000313" key="8">
    <source>
        <dbReference type="EMBL" id="AEU38903.1"/>
    </source>
</evidence>
<evidence type="ECO:0000256" key="5">
    <source>
        <dbReference type="ARBA" id="ARBA00023136"/>
    </source>
</evidence>
<keyword evidence="5" id="KW-0472">Membrane</keyword>
<dbReference type="Pfam" id="PF13620">
    <property type="entry name" value="CarboxypepD_reg"/>
    <property type="match status" value="1"/>
</dbReference>
<dbReference type="InterPro" id="IPR057601">
    <property type="entry name" value="Oar-like_b-barrel"/>
</dbReference>
<dbReference type="HOGENOM" id="CLU_006298_0_0_0"/>
<dbReference type="STRING" id="682795.AciX8_4633"/>
<evidence type="ECO:0000256" key="4">
    <source>
        <dbReference type="ARBA" id="ARBA00022692"/>
    </source>
</evidence>
<dbReference type="InterPro" id="IPR036942">
    <property type="entry name" value="Beta-barrel_TonB_sf"/>
</dbReference>
<dbReference type="EMBL" id="CP003130">
    <property type="protein sequence ID" value="AEU38903.1"/>
    <property type="molecule type" value="Genomic_DNA"/>
</dbReference>
<dbReference type="SUPFAM" id="SSF56935">
    <property type="entry name" value="Porins"/>
    <property type="match status" value="1"/>
</dbReference>
<dbReference type="AlphaFoldDB" id="G8NWL6"/>
<dbReference type="PANTHER" id="PTHR30069">
    <property type="entry name" value="TONB-DEPENDENT OUTER MEMBRANE RECEPTOR"/>
    <property type="match status" value="1"/>
</dbReference>
<evidence type="ECO:0000256" key="1">
    <source>
        <dbReference type="ARBA" id="ARBA00004571"/>
    </source>
</evidence>
<reference evidence="8 9" key="1">
    <citation type="submission" date="2011-11" db="EMBL/GenBank/DDBJ databases">
        <title>Complete sequence of Granulicella mallensis MP5ACTX8.</title>
        <authorList>
            <consortium name="US DOE Joint Genome Institute"/>
            <person name="Lucas S."/>
            <person name="Copeland A."/>
            <person name="Lapidus A."/>
            <person name="Cheng J.-F."/>
            <person name="Goodwin L."/>
            <person name="Pitluck S."/>
            <person name="Peters L."/>
            <person name="Lu M."/>
            <person name="Detter J.C."/>
            <person name="Han C."/>
            <person name="Tapia R."/>
            <person name="Land M."/>
            <person name="Hauser L."/>
            <person name="Kyrpides N."/>
            <person name="Ivanova N."/>
            <person name="Mikhailova N."/>
            <person name="Pagani I."/>
            <person name="Rawat S."/>
            <person name="Mannisto M."/>
            <person name="Haggblom M."/>
            <person name="Woyke T."/>
        </authorList>
    </citation>
    <scope>NUCLEOTIDE SEQUENCE [LARGE SCALE GENOMIC DNA]</scope>
    <source>
        <strain evidence="9">ATCC BAA-1857 / DSM 23137 / MP5ACTX8</strain>
    </source>
</reference>
<dbReference type="InterPro" id="IPR039426">
    <property type="entry name" value="TonB-dep_rcpt-like"/>
</dbReference>
<sequence length="1273" mass="135323" precursor="true">MITSFRSNLRSPMNRILSTRTISKVLRASLSLRLIVFCLTVLLVASGAAHAQLAGKGAITGTVFDASGAAIPDATVVMTNGATGISTTTTSTSAGDFSVSTLDPGVYTVTVTAKGFEKLRQEDVHVNALETVSLNPKLTVGASDQSVTITAAPPQLETTNATLGATMEQDMYAALPIEMGAYGQPDQRRATDFAFLMPGVQGNNTTGNPTTNTGIVNGSGSRGGVTAVYIDGLPFVRAGGNGDPRYIWTAISVDAVNQFQVQTNGYSAIYEGQGIQNYTIKQGANKWHGAVYEFFRNTALDTWGFYRANNPLTGLPAKPIEHQNEYGINFGGPLVPFGTWKDKLFFFGNYNGYRYSSTTPTPVTFPTFAQQNGNFTGVIPGGVWDPNSQAACTANSTNGPCRYRYGYSYAGTPGPGGNPILTGTPDVIPASQFSQAALALQQFIPQLTNQNLQNNYYAPNATALNNWSTTERIDYTTQKDQLTLMAAIGRQASSFPVGQAQGSGRNVAGVPYNYGQAYAPKTAVGIIEETHTFTPHLVNQFKYGYARYNGPTFDADQLPQYSASALGFTGLPSGPAQTAFPFVTFSGTNAPTGWSGSTPNGTIAQNYTLVDNIQWVAGKHTVTFGGQIAWLLYNVTPATGGSTPLTLAASVTETAQITASSNTSPKYAAAANTGAAYASFLVGQIDKGSLTQYLDQSYGSRFRAYSPYVQDNWKVTDKLTLDLGLRWDIFPSVRENHGFMSFFNPNLPNPVTGINGALQYAGDGANTCNCQTPVNTYFKNIGPRIGLAYQVDPKTVVRASYGVMYTHGNGVGGGTASQTGMASNALGFSAAPSFSANGQLLSTFPLMGSNMAVPAGMSTPAAGRASGPAYGTGYTTVAGYTGTPSSSQGYADPYLGGRAPQYINWSFGFQHQWTDAFTSTITYVGSQGHFLQADGSNARGFWADQLDPKYLALGSSLNLTGAAETTFCATSGDCPSYYTKFNTSQSVATLLHPFPFQNVSDPYGNVANSNYHSLQMSFNMRPTHGITFMANYTWSRSIDDAGTFRSGYAIPAFASGNGKAYAIGRMDRSVSTSSQPQHVVITGVWDLPIGRQILANQAWERAVLGGLKFSTIFQAYSGSPLAITSSVCATNPAQSSFSSPAGACMPNLNPAFIGRARINGKWGQGATSSVSKSYIDSTAFTGNNAYQFGNAPRTAPYDIYGPGNNNLDISLRRSFNLHILNSSRFNIQADLYNVTNHTQFSVASAVYGNASFGQVNAQANKSRSAQLSGRIEF</sequence>
<dbReference type="GO" id="GO:0009279">
    <property type="term" value="C:cell outer membrane"/>
    <property type="evidence" value="ECO:0007669"/>
    <property type="project" value="UniProtKB-SubCell"/>
</dbReference>
<evidence type="ECO:0000259" key="7">
    <source>
        <dbReference type="Pfam" id="PF25183"/>
    </source>
</evidence>
<proteinExistence type="predicted"/>
<keyword evidence="2" id="KW-0813">Transport</keyword>
<dbReference type="Gene3D" id="2.60.40.1120">
    <property type="entry name" value="Carboxypeptidase-like, regulatory domain"/>
    <property type="match status" value="1"/>
</dbReference>
<dbReference type="eggNOG" id="COG4771">
    <property type="taxonomic scope" value="Bacteria"/>
</dbReference>
<name>G8NWL6_GRAMM</name>
<keyword evidence="4" id="KW-0812">Transmembrane</keyword>
<organism evidence="8 9">
    <name type="scientific">Granulicella mallensis (strain ATCC BAA-1857 / DSM 23137 / MP5ACTX8)</name>
    <dbReference type="NCBI Taxonomy" id="682795"/>
    <lineage>
        <taxon>Bacteria</taxon>
        <taxon>Pseudomonadati</taxon>
        <taxon>Acidobacteriota</taxon>
        <taxon>Terriglobia</taxon>
        <taxon>Terriglobales</taxon>
        <taxon>Acidobacteriaceae</taxon>
        <taxon>Granulicella</taxon>
    </lineage>
</organism>
<dbReference type="Pfam" id="PF25183">
    <property type="entry name" value="OMP_b-brl_4"/>
    <property type="match status" value="1"/>
</dbReference>
<dbReference type="KEGG" id="gma:AciX8_4633"/>
<feature type="domain" description="TonB-dependent transporter Oar-like beta-barrel" evidence="7">
    <location>
        <begin position="279"/>
        <end position="1266"/>
    </location>
</feature>
<dbReference type="PANTHER" id="PTHR30069:SF46">
    <property type="entry name" value="OAR PROTEIN"/>
    <property type="match status" value="1"/>
</dbReference>
<keyword evidence="3" id="KW-1134">Transmembrane beta strand</keyword>
<comment type="subcellular location">
    <subcellularLocation>
        <location evidence="1">Cell outer membrane</location>
        <topology evidence="1">Multi-pass membrane protein</topology>
    </subcellularLocation>
</comment>
<dbReference type="GO" id="GO:0044718">
    <property type="term" value="P:siderophore transmembrane transport"/>
    <property type="evidence" value="ECO:0007669"/>
    <property type="project" value="TreeGrafter"/>
</dbReference>
<keyword evidence="6" id="KW-0998">Cell outer membrane</keyword>